<dbReference type="GO" id="GO:0003677">
    <property type="term" value="F:DNA binding"/>
    <property type="evidence" value="ECO:0007669"/>
    <property type="project" value="UniProtKB-KW"/>
</dbReference>
<dbReference type="Pfam" id="PF00816">
    <property type="entry name" value="Histone_HNS"/>
    <property type="match status" value="1"/>
</dbReference>
<comment type="similarity">
    <text evidence="2">Belongs to the histone-like protein H-NS family.</text>
</comment>
<comment type="subcellular location">
    <subcellularLocation>
        <location evidence="1">Cytoplasm</location>
        <location evidence="1">Nucleoid</location>
    </subcellularLocation>
</comment>
<keyword evidence="9" id="KW-1185">Reference proteome</keyword>
<evidence type="ECO:0000256" key="5">
    <source>
        <dbReference type="SAM" id="Coils"/>
    </source>
</evidence>
<keyword evidence="5" id="KW-0175">Coiled coil</keyword>
<evidence type="ECO:0000313" key="9">
    <source>
        <dbReference type="Proteomes" id="UP000035050"/>
    </source>
</evidence>
<dbReference type="OrthoDB" id="5297879at2"/>
<organism evidence="8 9">
    <name type="scientific">Pandoraea oxalativorans</name>
    <dbReference type="NCBI Taxonomy" id="573737"/>
    <lineage>
        <taxon>Bacteria</taxon>
        <taxon>Pseudomonadati</taxon>
        <taxon>Pseudomonadota</taxon>
        <taxon>Betaproteobacteria</taxon>
        <taxon>Burkholderiales</taxon>
        <taxon>Burkholderiaceae</taxon>
        <taxon>Pandoraea</taxon>
    </lineage>
</organism>
<reference evidence="8" key="1">
    <citation type="submission" date="2016-06" db="EMBL/GenBank/DDBJ databases">
        <title>Pandoraea oxalativorans DSM 23570 Genome Sequencing.</title>
        <authorList>
            <person name="Ee R."/>
            <person name="Lim Y.-L."/>
            <person name="Yong D."/>
            <person name="Yin W.-F."/>
            <person name="Chan K.-G."/>
        </authorList>
    </citation>
    <scope>NUCLEOTIDE SEQUENCE</scope>
    <source>
        <strain evidence="8">DSM 23570</strain>
    </source>
</reference>
<dbReference type="GO" id="GO:0009295">
    <property type="term" value="C:nucleoid"/>
    <property type="evidence" value="ECO:0007669"/>
    <property type="project" value="UniProtKB-SubCell"/>
</dbReference>
<dbReference type="AlphaFoldDB" id="A0A0E3U8L2"/>
<accession>A0A0E3U8L2</accession>
<evidence type="ECO:0000256" key="1">
    <source>
        <dbReference type="ARBA" id="ARBA00004453"/>
    </source>
</evidence>
<dbReference type="HOGENOM" id="CLU_117503_5_1_4"/>
<sequence length="97" mass="11048">MASYKELVAQRDKIEKQIEEARAREVAQVIAAVKQKIEEYELTAKDLGLATTDGRRRPARAPIAPKYRNPETGEVWSGRGRAPKWIGKNREKFLIAK</sequence>
<keyword evidence="3" id="KW-0963">Cytoplasm</keyword>
<feature type="coiled-coil region" evidence="5">
    <location>
        <begin position="4"/>
        <end position="43"/>
    </location>
</feature>
<dbReference type="InterPro" id="IPR027444">
    <property type="entry name" value="H-NS_C_dom"/>
</dbReference>
<dbReference type="PATRIC" id="fig|573737.6.peg.525"/>
<gene>
    <name evidence="8" type="ORF">MB84_23770</name>
</gene>
<dbReference type="Proteomes" id="UP000035050">
    <property type="component" value="Chromosome"/>
</dbReference>
<dbReference type="EMBL" id="CP011253">
    <property type="protein sequence ID" value="AKC71824.1"/>
    <property type="molecule type" value="Genomic_DNA"/>
</dbReference>
<feature type="region of interest" description="Disordered" evidence="6">
    <location>
        <begin position="51"/>
        <end position="80"/>
    </location>
</feature>
<keyword evidence="4 8" id="KW-0238">DNA-binding</keyword>
<dbReference type="SUPFAM" id="SSF81273">
    <property type="entry name" value="H-NS histone-like proteins"/>
    <property type="match status" value="1"/>
</dbReference>
<evidence type="ECO:0000256" key="4">
    <source>
        <dbReference type="ARBA" id="ARBA00023125"/>
    </source>
</evidence>
<name>A0A0E3U8L2_9BURK</name>
<dbReference type="Gene3D" id="4.10.430.30">
    <property type="match status" value="1"/>
</dbReference>
<protein>
    <submittedName>
        <fullName evidence="8">DNA-binding protein</fullName>
    </submittedName>
</protein>
<dbReference type="KEGG" id="pox:MB84_23770"/>
<dbReference type="RefSeq" id="WP_046292914.1">
    <property type="nucleotide sequence ID" value="NZ_CP011253.3"/>
</dbReference>
<evidence type="ECO:0000259" key="7">
    <source>
        <dbReference type="SMART" id="SM00528"/>
    </source>
</evidence>
<proteinExistence type="inferred from homology"/>
<dbReference type="PANTHER" id="PTHR38097:SF2">
    <property type="entry name" value="DNA-BINDING PROTEIN STPA"/>
    <property type="match status" value="1"/>
</dbReference>
<feature type="domain" description="DNA-binding protein H-NS-like C-terminal" evidence="7">
    <location>
        <begin position="57"/>
        <end position="95"/>
    </location>
</feature>
<evidence type="ECO:0000313" key="8">
    <source>
        <dbReference type="EMBL" id="AKC71824.1"/>
    </source>
</evidence>
<dbReference type="PANTHER" id="PTHR38097">
    <property type="match status" value="1"/>
</dbReference>
<evidence type="ECO:0000256" key="3">
    <source>
        <dbReference type="ARBA" id="ARBA00022490"/>
    </source>
</evidence>
<dbReference type="SMART" id="SM00528">
    <property type="entry name" value="HNS"/>
    <property type="match status" value="1"/>
</dbReference>
<evidence type="ECO:0000256" key="6">
    <source>
        <dbReference type="SAM" id="MobiDB-lite"/>
    </source>
</evidence>
<evidence type="ECO:0000256" key="2">
    <source>
        <dbReference type="ARBA" id="ARBA00010610"/>
    </source>
</evidence>